<dbReference type="STRING" id="1420851.AU255_13110"/>
<dbReference type="Pfam" id="PF09837">
    <property type="entry name" value="DUF2064"/>
    <property type="match status" value="1"/>
</dbReference>
<gene>
    <name evidence="1" type="ORF">AU255_13110</name>
</gene>
<dbReference type="AlphaFoldDB" id="A0A1V8M3A8"/>
<organism evidence="1 2">
    <name type="scientific">Methyloprofundus sedimenti</name>
    <dbReference type="NCBI Taxonomy" id="1420851"/>
    <lineage>
        <taxon>Bacteria</taxon>
        <taxon>Pseudomonadati</taxon>
        <taxon>Pseudomonadota</taxon>
        <taxon>Gammaproteobacteria</taxon>
        <taxon>Methylococcales</taxon>
        <taxon>Methylococcaceae</taxon>
        <taxon>Methyloprofundus</taxon>
    </lineage>
</organism>
<evidence type="ECO:0008006" key="3">
    <source>
        <dbReference type="Google" id="ProtNLM"/>
    </source>
</evidence>
<name>A0A1V8M3A8_9GAMM</name>
<dbReference type="InterPro" id="IPR029044">
    <property type="entry name" value="Nucleotide-diphossugar_trans"/>
</dbReference>
<evidence type="ECO:0000313" key="1">
    <source>
        <dbReference type="EMBL" id="OQK16047.1"/>
    </source>
</evidence>
<comment type="caution">
    <text evidence="1">The sequence shown here is derived from an EMBL/GenBank/DDBJ whole genome shotgun (WGS) entry which is preliminary data.</text>
</comment>
<dbReference type="InterPro" id="IPR018641">
    <property type="entry name" value="Trfase_1_rSAM/seldom-assoc"/>
</dbReference>
<dbReference type="EMBL" id="LPUF01000002">
    <property type="protein sequence ID" value="OQK16047.1"/>
    <property type="molecule type" value="Genomic_DNA"/>
</dbReference>
<accession>A0A1V8M3A8</accession>
<keyword evidence="2" id="KW-1185">Reference proteome</keyword>
<dbReference type="PANTHER" id="PTHR36529">
    <property type="entry name" value="SLL1095 PROTEIN"/>
    <property type="match status" value="1"/>
</dbReference>
<sequence length="227" mass="24817">MSGAIAVFVKTPGLSPVKTRLAATLGKETAEAFHLASSQSVTSVAQSLSQQADIKSYYAVAEESALNHSYWEDLPCLWQGEGGLGERMAHIYQRLLNKHDFVILVGADIPQMTTAELLDAVSWLPHEKQARLVFGPSVDGGFWVFGGNCPVPQSLWTDVVYSSADTGAHFFNKIDQLGDVKTLAALRDVDEVSDLLPLRDALLNLPDPLPEQYELIRFLDVLPACFS</sequence>
<dbReference type="OrthoDB" id="9798250at2"/>
<protein>
    <recommendedName>
        <fullName evidence="3">Glycosyltransferase</fullName>
    </recommendedName>
</protein>
<evidence type="ECO:0000313" key="2">
    <source>
        <dbReference type="Proteomes" id="UP000191980"/>
    </source>
</evidence>
<dbReference type="Proteomes" id="UP000191980">
    <property type="component" value="Unassembled WGS sequence"/>
</dbReference>
<dbReference type="Gene3D" id="3.90.550.10">
    <property type="entry name" value="Spore Coat Polysaccharide Biosynthesis Protein SpsA, Chain A"/>
    <property type="match status" value="1"/>
</dbReference>
<proteinExistence type="predicted"/>
<dbReference type="RefSeq" id="WP_080523427.1">
    <property type="nucleotide sequence ID" value="NZ_LPUF01000002.1"/>
</dbReference>
<dbReference type="PANTHER" id="PTHR36529:SF1">
    <property type="entry name" value="GLYCOSYLTRANSFERASE"/>
    <property type="match status" value="1"/>
</dbReference>
<dbReference type="NCBIfam" id="TIGR04282">
    <property type="entry name" value="glyco_like_cofC"/>
    <property type="match status" value="1"/>
</dbReference>
<dbReference type="SUPFAM" id="SSF53448">
    <property type="entry name" value="Nucleotide-diphospho-sugar transferases"/>
    <property type="match status" value="1"/>
</dbReference>
<reference evidence="1 2" key="1">
    <citation type="submission" date="2015-12" db="EMBL/GenBank/DDBJ databases">
        <authorList>
            <person name="Shamseldin A."/>
            <person name="Moawad H."/>
            <person name="Abd El-Rahim W.M."/>
            <person name="Sadowsky M.J."/>
        </authorList>
    </citation>
    <scope>NUCLEOTIDE SEQUENCE [LARGE SCALE GENOMIC DNA]</scope>
    <source>
        <strain evidence="1 2">WF1</strain>
    </source>
</reference>